<keyword evidence="4 9" id="KW-0378">Hydrolase</keyword>
<dbReference type="PANTHER" id="PTHR33753">
    <property type="entry name" value="1,4-BETA-D-GLUCAN CELLOBIOHYDROLASE B"/>
    <property type="match status" value="1"/>
</dbReference>
<dbReference type="EMBL" id="QGMI01000535">
    <property type="protein sequence ID" value="TVY39296.1"/>
    <property type="molecule type" value="Genomic_DNA"/>
</dbReference>
<feature type="non-terminal residue" evidence="11">
    <location>
        <position position="487"/>
    </location>
</feature>
<protein>
    <recommendedName>
        <fullName evidence="9">Glucanase</fullName>
        <ecNumber evidence="9">3.2.1.-</ecNumber>
    </recommendedName>
</protein>
<keyword evidence="8 9" id="KW-0624">Polysaccharide degradation</keyword>
<name>A0A8H8RR04_9HELO</name>
<dbReference type="SUPFAM" id="SSF49899">
    <property type="entry name" value="Concanavalin A-like lectins/glucanases"/>
    <property type="match status" value="1"/>
</dbReference>
<dbReference type="OrthoDB" id="412382at2759"/>
<feature type="signal peptide" evidence="10">
    <location>
        <begin position="1"/>
        <end position="25"/>
    </location>
</feature>
<keyword evidence="5 9" id="KW-0136">Cellulose degradation</keyword>
<evidence type="ECO:0000256" key="5">
    <source>
        <dbReference type="ARBA" id="ARBA00023001"/>
    </source>
</evidence>
<dbReference type="Gene3D" id="2.70.100.10">
    <property type="entry name" value="Glycoside hydrolase, family 7, domain"/>
    <property type="match status" value="1"/>
</dbReference>
<feature type="chain" id="PRO_5034034142" description="Glucanase" evidence="10">
    <location>
        <begin position="26"/>
        <end position="487"/>
    </location>
</feature>
<evidence type="ECO:0000256" key="7">
    <source>
        <dbReference type="ARBA" id="ARBA00023295"/>
    </source>
</evidence>
<proteinExistence type="inferred from homology"/>
<dbReference type="GO" id="GO:0030245">
    <property type="term" value="P:cellulose catabolic process"/>
    <property type="evidence" value="ECO:0007669"/>
    <property type="project" value="UniProtKB-KW"/>
</dbReference>
<keyword evidence="3 10" id="KW-0732">Signal</keyword>
<dbReference type="Proteomes" id="UP000443090">
    <property type="component" value="Unassembled WGS sequence"/>
</dbReference>
<reference evidence="11 12" key="1">
    <citation type="submission" date="2018-05" db="EMBL/GenBank/DDBJ databases">
        <title>Genome sequencing and assembly of the regulated plant pathogen Lachnellula willkommii and related sister species for the development of diagnostic species identification markers.</title>
        <authorList>
            <person name="Giroux E."/>
            <person name="Bilodeau G."/>
        </authorList>
    </citation>
    <scope>NUCLEOTIDE SEQUENCE [LARGE SCALE GENOMIC DNA]</scope>
    <source>
        <strain evidence="11 12">CBS 160.35</strain>
    </source>
</reference>
<accession>A0A8H8RR04</accession>
<comment type="caution">
    <text evidence="11">The sequence shown here is derived from an EMBL/GenBank/DDBJ whole genome shotgun (WGS) entry which is preliminary data.</text>
</comment>
<keyword evidence="12" id="KW-1185">Reference proteome</keyword>
<dbReference type="AlphaFoldDB" id="A0A8H8RR04"/>
<comment type="catalytic activity">
    <reaction evidence="1">
        <text>Hydrolysis of (1-&gt;4)-beta-D-glucosidic linkages in cellulose and cellotetraose, releasing cellobiose from the non-reducing ends of the chains.</text>
        <dbReference type="EC" id="3.2.1.91"/>
    </reaction>
</comment>
<evidence type="ECO:0000256" key="1">
    <source>
        <dbReference type="ARBA" id="ARBA00001641"/>
    </source>
</evidence>
<organism evidence="11 12">
    <name type="scientific">Lachnellula occidentalis</name>
    <dbReference type="NCBI Taxonomy" id="215460"/>
    <lineage>
        <taxon>Eukaryota</taxon>
        <taxon>Fungi</taxon>
        <taxon>Dikarya</taxon>
        <taxon>Ascomycota</taxon>
        <taxon>Pezizomycotina</taxon>
        <taxon>Leotiomycetes</taxon>
        <taxon>Helotiales</taxon>
        <taxon>Lachnaceae</taxon>
        <taxon>Lachnellula</taxon>
    </lineage>
</organism>
<evidence type="ECO:0000256" key="3">
    <source>
        <dbReference type="ARBA" id="ARBA00022729"/>
    </source>
</evidence>
<evidence type="ECO:0000256" key="6">
    <source>
        <dbReference type="ARBA" id="ARBA00023277"/>
    </source>
</evidence>
<dbReference type="GO" id="GO:0016162">
    <property type="term" value="F:cellulose 1,4-beta-cellobiosidase activity"/>
    <property type="evidence" value="ECO:0007669"/>
    <property type="project" value="UniProtKB-EC"/>
</dbReference>
<evidence type="ECO:0000256" key="2">
    <source>
        <dbReference type="ARBA" id="ARBA00006044"/>
    </source>
</evidence>
<dbReference type="PRINTS" id="PR00734">
    <property type="entry name" value="GLHYDRLASE7"/>
</dbReference>
<evidence type="ECO:0000256" key="10">
    <source>
        <dbReference type="SAM" id="SignalP"/>
    </source>
</evidence>
<evidence type="ECO:0000256" key="8">
    <source>
        <dbReference type="ARBA" id="ARBA00023326"/>
    </source>
</evidence>
<dbReference type="CDD" id="cd07999">
    <property type="entry name" value="GH7_CBH_EG"/>
    <property type="match status" value="1"/>
</dbReference>
<evidence type="ECO:0000313" key="11">
    <source>
        <dbReference type="EMBL" id="TVY39296.1"/>
    </source>
</evidence>
<dbReference type="InterPro" id="IPR037019">
    <property type="entry name" value="Glyco_hydro_7_sf"/>
</dbReference>
<evidence type="ECO:0000256" key="9">
    <source>
        <dbReference type="RuleBase" id="RU361164"/>
    </source>
</evidence>
<evidence type="ECO:0000256" key="4">
    <source>
        <dbReference type="ARBA" id="ARBA00022801"/>
    </source>
</evidence>
<dbReference type="InterPro" id="IPR001722">
    <property type="entry name" value="Glyco_hydro_7"/>
</dbReference>
<keyword evidence="6" id="KW-0119">Carbohydrate metabolism</keyword>
<dbReference type="InterPro" id="IPR013320">
    <property type="entry name" value="ConA-like_dom_sf"/>
</dbReference>
<dbReference type="Pfam" id="PF00840">
    <property type="entry name" value="Glyco_hydro_7"/>
    <property type="match status" value="1"/>
</dbReference>
<gene>
    <name evidence="11" type="primary">cbhB_0</name>
    <name evidence="11" type="ORF">LOCC1_G006268</name>
</gene>
<sequence length="487" mass="51607">IRYSHSFIMYSKIALASILFRAASGQQVGTLTTETHPSLTWQTCTAPGSCTDKAGKVVLDANWRWLHDTAGSTNCYTGNTWDTTLCPDDATCTTNCAVDGADYTGTYGATASGSSLKLDFVTNGGSSPNIGSRFYLMADDTTYETFNMLNQEFTFDVDVSQLPCGLNGALYMVNMPADGGLSDTNKAGAAYGTGYCDSQCPRDLKFIEGEANSDGWVASSTSSNSGVGSRGACCAEMDIWEANSVSTAFTPHSGPSNLTVCSGDTCGGTYSSSRYAGDSDPDGCDFNAYRQGDKTFYGSGMTVDTTKVMTVVTQFLTDDGTATGTMNEIKRFYVQDGVVIPNSESTIPGISGNSVNDEFCVDQKQVFNDTDSFNDKGGFKSMTEGMAAGMVLVLSLWDDYYANMLWLDSTSYPVDAAADTLGAARGTCDTTSGVPATVESTEASASVTFSNIKTGPINSTFSATGSTKRSASEESKAHWRRSISSLW</sequence>
<dbReference type="EC" id="3.2.1.-" evidence="9"/>
<keyword evidence="7 9" id="KW-0326">Glycosidase</keyword>
<dbReference type="FunFam" id="2.70.100.10:FF:000001">
    <property type="entry name" value="Glucanase"/>
    <property type="match status" value="1"/>
</dbReference>
<dbReference type="PANTHER" id="PTHR33753:SF2">
    <property type="entry name" value="GLYCOSIDE HYDROLASE FAMILY 7 PROTEIN"/>
    <property type="match status" value="1"/>
</dbReference>
<evidence type="ECO:0000313" key="12">
    <source>
        <dbReference type="Proteomes" id="UP000443090"/>
    </source>
</evidence>
<comment type="similarity">
    <text evidence="2 9">Belongs to the glycosyl hydrolase 7 (cellulase C) family.</text>
</comment>